<comment type="similarity">
    <text evidence="6">Belongs to the WD repeat UTP18 family.</text>
</comment>
<comment type="subcellular location">
    <subcellularLocation>
        <location evidence="1">Nucleus</location>
        <location evidence="1">Nucleolus</location>
    </subcellularLocation>
</comment>
<keyword evidence="5" id="KW-0539">Nucleus</keyword>
<evidence type="ECO:0000256" key="5">
    <source>
        <dbReference type="ARBA" id="ARBA00023242"/>
    </source>
</evidence>
<evidence type="ECO:0000313" key="9">
    <source>
        <dbReference type="Proteomes" id="UP000247409"/>
    </source>
</evidence>
<keyword evidence="3" id="KW-0853">WD repeat</keyword>
<keyword evidence="4" id="KW-0677">Repeat</keyword>
<dbReference type="InterPro" id="IPR015943">
    <property type="entry name" value="WD40/YVTN_repeat-like_dom_sf"/>
</dbReference>
<dbReference type="InterPro" id="IPR001680">
    <property type="entry name" value="WD40_rpt"/>
</dbReference>
<dbReference type="AlphaFoldDB" id="A0A2V3IXV7"/>
<protein>
    <submittedName>
        <fullName evidence="8">U3 small nucleolar RNA-associated protein 18-like</fullName>
    </submittedName>
</protein>
<organism evidence="8 9">
    <name type="scientific">Gracilariopsis chorda</name>
    <dbReference type="NCBI Taxonomy" id="448386"/>
    <lineage>
        <taxon>Eukaryota</taxon>
        <taxon>Rhodophyta</taxon>
        <taxon>Florideophyceae</taxon>
        <taxon>Rhodymeniophycidae</taxon>
        <taxon>Gracilariales</taxon>
        <taxon>Gracilariaceae</taxon>
        <taxon>Gracilariopsis</taxon>
    </lineage>
</organism>
<evidence type="ECO:0000256" key="3">
    <source>
        <dbReference type="ARBA" id="ARBA00022574"/>
    </source>
</evidence>
<dbReference type="SUPFAM" id="SSF50978">
    <property type="entry name" value="WD40 repeat-like"/>
    <property type="match status" value="1"/>
</dbReference>
<accession>A0A2V3IXV7</accession>
<dbReference type="STRING" id="448386.A0A2V3IXV7"/>
<dbReference type="GO" id="GO:0006364">
    <property type="term" value="P:rRNA processing"/>
    <property type="evidence" value="ECO:0007669"/>
    <property type="project" value="UniProtKB-KW"/>
</dbReference>
<evidence type="ECO:0000256" key="2">
    <source>
        <dbReference type="ARBA" id="ARBA00022552"/>
    </source>
</evidence>
<feature type="compositionally biased region" description="Acidic residues" evidence="7">
    <location>
        <begin position="124"/>
        <end position="136"/>
    </location>
</feature>
<keyword evidence="2" id="KW-0698">rRNA processing</keyword>
<evidence type="ECO:0000256" key="6">
    <source>
        <dbReference type="ARBA" id="ARBA00025767"/>
    </source>
</evidence>
<evidence type="ECO:0000256" key="1">
    <source>
        <dbReference type="ARBA" id="ARBA00004604"/>
    </source>
</evidence>
<evidence type="ECO:0000313" key="8">
    <source>
        <dbReference type="EMBL" id="PXF46939.1"/>
    </source>
</evidence>
<evidence type="ECO:0000256" key="4">
    <source>
        <dbReference type="ARBA" id="ARBA00022737"/>
    </source>
</evidence>
<dbReference type="GO" id="GO:0032040">
    <property type="term" value="C:small-subunit processome"/>
    <property type="evidence" value="ECO:0007669"/>
    <property type="project" value="TreeGrafter"/>
</dbReference>
<dbReference type="Gene3D" id="2.130.10.10">
    <property type="entry name" value="YVTN repeat-like/Quinoprotein amine dehydrogenase"/>
    <property type="match status" value="1"/>
</dbReference>
<gene>
    <name evidence="8" type="ORF">BWQ96_03277</name>
</gene>
<dbReference type="EMBL" id="NBIV01000031">
    <property type="protein sequence ID" value="PXF46939.1"/>
    <property type="molecule type" value="Genomic_DNA"/>
</dbReference>
<name>A0A2V3IXV7_9FLOR</name>
<dbReference type="Pfam" id="PF00400">
    <property type="entry name" value="WD40"/>
    <property type="match status" value="2"/>
</dbReference>
<dbReference type="InterPro" id="IPR045161">
    <property type="entry name" value="Utp18"/>
</dbReference>
<evidence type="ECO:0000256" key="7">
    <source>
        <dbReference type="SAM" id="MobiDB-lite"/>
    </source>
</evidence>
<proteinExistence type="inferred from homology"/>
<sequence>MSGQDTLFYVDREPDEFDEEERRVKSREAVYNQTLTETKPADVVKKAVAKPVWVDEDDESLSVDLLKVPRRKKLRKSLGEKHVSATEYAKRIREYYANESETKGGASKGWAQLPSQKKKQHDESGDESSLDEEDMSDTERGLSENMNSLLQSTASLLAKRKRARRNDGNGDGAPVLPTKVLKLRVLNNANHEDPCQAEARCVEFHPSGRVLLTAGLDKTLRLFQVQGRDCTRVQSVHVKNFPIHRAKFSGGGKEVILTGRRRHFYQVDLESGSVTPIHTLQQHDERSWEQMEVSADGRKLAFVGAQGKVIIMDNKSKRETGQLRHNGRVACLAFAPAGSSREHCVYTATVEGTVHLWDVRKMSCIDAHKDEGAIHSTSIAVSGTHYALGSDSGILNVYGAEAIGGTKNGGRGIYGLRTEQPLKSFENLTTDVEHVTFNSDGQLIAFASHVKKNAVRIAHVPSMSVYSNWPTIRSNVRRVCSLAFSPGSGYLAVGNDGGEVQLLRLQAYPAS</sequence>
<dbReference type="GO" id="GO:0034388">
    <property type="term" value="C:Pwp2p-containing subcomplex of 90S preribosome"/>
    <property type="evidence" value="ECO:0007669"/>
    <property type="project" value="TreeGrafter"/>
</dbReference>
<comment type="caution">
    <text evidence="8">The sequence shown here is derived from an EMBL/GenBank/DDBJ whole genome shotgun (WGS) entry which is preliminary data.</text>
</comment>
<dbReference type="InterPro" id="IPR036322">
    <property type="entry name" value="WD40_repeat_dom_sf"/>
</dbReference>
<keyword evidence="9" id="KW-1185">Reference proteome</keyword>
<dbReference type="PANTHER" id="PTHR18359:SF0">
    <property type="entry name" value="U3 SMALL NUCLEOLAR RNA-ASSOCIATED PROTEIN 18 HOMOLOG"/>
    <property type="match status" value="1"/>
</dbReference>
<dbReference type="Proteomes" id="UP000247409">
    <property type="component" value="Unassembled WGS sequence"/>
</dbReference>
<reference evidence="8 9" key="1">
    <citation type="journal article" date="2018" name="Mol. Biol. Evol.">
        <title>Analysis of the draft genome of the red seaweed Gracilariopsis chorda provides insights into genome size evolution in Rhodophyta.</title>
        <authorList>
            <person name="Lee J."/>
            <person name="Yang E.C."/>
            <person name="Graf L."/>
            <person name="Yang J.H."/>
            <person name="Qiu H."/>
            <person name="Zel Zion U."/>
            <person name="Chan C.X."/>
            <person name="Stephens T.G."/>
            <person name="Weber A.P.M."/>
            <person name="Boo G.H."/>
            <person name="Boo S.M."/>
            <person name="Kim K.M."/>
            <person name="Shin Y."/>
            <person name="Jung M."/>
            <person name="Lee S.J."/>
            <person name="Yim H.S."/>
            <person name="Lee J.H."/>
            <person name="Bhattacharya D."/>
            <person name="Yoon H.S."/>
        </authorList>
    </citation>
    <scope>NUCLEOTIDE SEQUENCE [LARGE SCALE GENOMIC DNA]</scope>
    <source>
        <strain evidence="8 9">SKKU-2015</strain>
        <tissue evidence="8">Whole body</tissue>
    </source>
</reference>
<dbReference type="SMART" id="SM00320">
    <property type="entry name" value="WD40"/>
    <property type="match status" value="6"/>
</dbReference>
<dbReference type="OrthoDB" id="1935146at2759"/>
<feature type="region of interest" description="Disordered" evidence="7">
    <location>
        <begin position="99"/>
        <end position="141"/>
    </location>
</feature>
<dbReference type="PANTHER" id="PTHR18359">
    <property type="entry name" value="WD-REPEAT PROTEIN-RELATED"/>
    <property type="match status" value="1"/>
</dbReference>